<dbReference type="Pfam" id="PF00643">
    <property type="entry name" value="zf-B_box"/>
    <property type="match status" value="1"/>
</dbReference>
<evidence type="ECO:0000313" key="10">
    <source>
        <dbReference type="Proteomes" id="UP000693946"/>
    </source>
</evidence>
<dbReference type="CDD" id="cd13733">
    <property type="entry name" value="SPRY_PRY_C-I_1"/>
    <property type="match status" value="1"/>
</dbReference>
<dbReference type="Pfam" id="PF00622">
    <property type="entry name" value="SPRY"/>
    <property type="match status" value="1"/>
</dbReference>
<dbReference type="InterPro" id="IPR006574">
    <property type="entry name" value="PRY"/>
</dbReference>
<evidence type="ECO:0000256" key="3">
    <source>
        <dbReference type="ARBA" id="ARBA00022833"/>
    </source>
</evidence>
<dbReference type="InterPro" id="IPR001841">
    <property type="entry name" value="Znf_RING"/>
</dbReference>
<feature type="domain" description="RING-type" evidence="6">
    <location>
        <begin position="45"/>
        <end position="85"/>
    </location>
</feature>
<gene>
    <name evidence="9" type="ORF">JOB18_023204</name>
</gene>
<keyword evidence="5" id="KW-0175">Coiled coil</keyword>
<feature type="domain" description="B30.2/SPRY" evidence="8">
    <location>
        <begin position="371"/>
        <end position="570"/>
    </location>
</feature>
<protein>
    <submittedName>
        <fullName evidence="9">E3 ubiquitin-protein ligase TRIM21-like</fullName>
    </submittedName>
</protein>
<accession>A0AAV6QWH5</accession>
<dbReference type="InterPro" id="IPR058030">
    <property type="entry name" value="TRIM8/14/16/25/29/45/65_CC"/>
</dbReference>
<dbReference type="PROSITE" id="PS00518">
    <property type="entry name" value="ZF_RING_1"/>
    <property type="match status" value="1"/>
</dbReference>
<evidence type="ECO:0000256" key="2">
    <source>
        <dbReference type="ARBA" id="ARBA00022771"/>
    </source>
</evidence>
<dbReference type="PROSITE" id="PS50188">
    <property type="entry name" value="B302_SPRY"/>
    <property type="match status" value="1"/>
</dbReference>
<dbReference type="Pfam" id="PF25600">
    <property type="entry name" value="TRIM_CC"/>
    <property type="match status" value="1"/>
</dbReference>
<dbReference type="AlphaFoldDB" id="A0AAV6QWH5"/>
<reference evidence="9 10" key="1">
    <citation type="journal article" date="2021" name="Sci. Rep.">
        <title>Chromosome anchoring in Senegalese sole (Solea senegalensis) reveals sex-associated markers and genome rearrangements in flatfish.</title>
        <authorList>
            <person name="Guerrero-Cozar I."/>
            <person name="Gomez-Garrido J."/>
            <person name="Berbel C."/>
            <person name="Martinez-Blanch J.F."/>
            <person name="Alioto T."/>
            <person name="Claros M.G."/>
            <person name="Gagnaire P.A."/>
            <person name="Manchado M."/>
        </authorList>
    </citation>
    <scope>NUCLEOTIDE SEQUENCE [LARGE SCALE GENOMIC DNA]</scope>
    <source>
        <strain evidence="9">Sse05_10M</strain>
    </source>
</reference>
<evidence type="ECO:0000259" key="6">
    <source>
        <dbReference type="PROSITE" id="PS50089"/>
    </source>
</evidence>
<feature type="coiled-coil region" evidence="5">
    <location>
        <begin position="238"/>
        <end position="322"/>
    </location>
</feature>
<proteinExistence type="predicted"/>
<keyword evidence="1" id="KW-0479">Metal-binding</keyword>
<evidence type="ECO:0000259" key="7">
    <source>
        <dbReference type="PROSITE" id="PS50119"/>
    </source>
</evidence>
<dbReference type="FunFam" id="2.60.120.920:FF:000004">
    <property type="entry name" value="Butyrophilin subfamily 1 member A1"/>
    <property type="match status" value="1"/>
</dbReference>
<feature type="domain" description="B box-type" evidence="7">
    <location>
        <begin position="169"/>
        <end position="212"/>
    </location>
</feature>
<dbReference type="SMART" id="SM00184">
    <property type="entry name" value="RING"/>
    <property type="match status" value="1"/>
</dbReference>
<dbReference type="SMART" id="SM00589">
    <property type="entry name" value="PRY"/>
    <property type="match status" value="1"/>
</dbReference>
<dbReference type="InterPro" id="IPR000315">
    <property type="entry name" value="Znf_B-box"/>
</dbReference>
<dbReference type="PROSITE" id="PS50089">
    <property type="entry name" value="ZF_RING_2"/>
    <property type="match status" value="1"/>
</dbReference>
<dbReference type="CDD" id="cd19802">
    <property type="entry name" value="Bbox1_TRIM8-like"/>
    <property type="match status" value="1"/>
</dbReference>
<evidence type="ECO:0000259" key="8">
    <source>
        <dbReference type="PROSITE" id="PS50188"/>
    </source>
</evidence>
<dbReference type="InterPro" id="IPR001870">
    <property type="entry name" value="B30.2/SPRY"/>
</dbReference>
<dbReference type="InterPro" id="IPR051051">
    <property type="entry name" value="E3_ubiq-ligase_TRIM/RNF"/>
</dbReference>
<dbReference type="SMART" id="SM00449">
    <property type="entry name" value="SPRY"/>
    <property type="match status" value="1"/>
</dbReference>
<evidence type="ECO:0000256" key="4">
    <source>
        <dbReference type="PROSITE-ProRule" id="PRU00024"/>
    </source>
</evidence>
<organism evidence="9 10">
    <name type="scientific">Solea senegalensis</name>
    <name type="common">Senegalese sole</name>
    <dbReference type="NCBI Taxonomy" id="28829"/>
    <lineage>
        <taxon>Eukaryota</taxon>
        <taxon>Metazoa</taxon>
        <taxon>Chordata</taxon>
        <taxon>Craniata</taxon>
        <taxon>Vertebrata</taxon>
        <taxon>Euteleostomi</taxon>
        <taxon>Actinopterygii</taxon>
        <taxon>Neopterygii</taxon>
        <taxon>Teleostei</taxon>
        <taxon>Neoteleostei</taxon>
        <taxon>Acanthomorphata</taxon>
        <taxon>Carangaria</taxon>
        <taxon>Pleuronectiformes</taxon>
        <taxon>Pleuronectoidei</taxon>
        <taxon>Soleidae</taxon>
        <taxon>Solea</taxon>
    </lineage>
</organism>
<dbReference type="EMBL" id="JAGKHQ010000015">
    <property type="protein sequence ID" value="KAG7496678.1"/>
    <property type="molecule type" value="Genomic_DNA"/>
</dbReference>
<dbReference type="Pfam" id="PF13765">
    <property type="entry name" value="PRY"/>
    <property type="match status" value="1"/>
</dbReference>
<dbReference type="GO" id="GO:0008270">
    <property type="term" value="F:zinc ion binding"/>
    <property type="evidence" value="ECO:0007669"/>
    <property type="project" value="UniProtKB-KW"/>
</dbReference>
<dbReference type="PROSITE" id="PS50119">
    <property type="entry name" value="ZF_BBOX"/>
    <property type="match status" value="1"/>
</dbReference>
<evidence type="ECO:0000256" key="1">
    <source>
        <dbReference type="ARBA" id="ARBA00022723"/>
    </source>
</evidence>
<dbReference type="Pfam" id="PF15227">
    <property type="entry name" value="zf-C3HC4_4"/>
    <property type="match status" value="1"/>
</dbReference>
<dbReference type="Proteomes" id="UP000693946">
    <property type="component" value="Linkage Group LG3"/>
</dbReference>
<name>A0AAV6QWH5_SOLSE</name>
<dbReference type="InterPro" id="IPR003877">
    <property type="entry name" value="SPRY_dom"/>
</dbReference>
<dbReference type="GO" id="GO:0005737">
    <property type="term" value="C:cytoplasm"/>
    <property type="evidence" value="ECO:0007669"/>
    <property type="project" value="UniProtKB-ARBA"/>
</dbReference>
<keyword evidence="2 4" id="KW-0863">Zinc-finger</keyword>
<evidence type="ECO:0000313" key="9">
    <source>
        <dbReference type="EMBL" id="KAG7496678.1"/>
    </source>
</evidence>
<dbReference type="PANTHER" id="PTHR25465:SF32">
    <property type="entry name" value="BLOODTHIRSTY-RELATED GENE FAMILY, MEMBER 16 ISOFORM X1-RELATED"/>
    <property type="match status" value="1"/>
</dbReference>
<comment type="caution">
    <text evidence="9">The sequence shown here is derived from an EMBL/GenBank/DDBJ whole genome shotgun (WGS) entry which is preliminary data.</text>
</comment>
<dbReference type="PANTHER" id="PTHR25465">
    <property type="entry name" value="B-BOX DOMAIN CONTAINING"/>
    <property type="match status" value="1"/>
</dbReference>
<keyword evidence="3" id="KW-0862">Zinc</keyword>
<evidence type="ECO:0000256" key="5">
    <source>
        <dbReference type="SAM" id="Coils"/>
    </source>
</evidence>
<dbReference type="CDD" id="cd19769">
    <property type="entry name" value="Bbox2_TRIM16-like"/>
    <property type="match status" value="1"/>
</dbReference>
<keyword evidence="10" id="KW-1185">Reference proteome</keyword>
<sequence>MDQTHVVLGYFFTLFSKVTYAVSPTVKDYLSTDMAPKLSEEQFRCSICLDIFNNPTSILCGHNFCLECLKHFWDTRHKYVCPLCKYTFKHRPELRINLVLKEITDGFKRSMKSRPSFKQQRSVTDVPCDVCSDDSTAVKSCVVCKKSFCETHLTPHLRDPVLTMHRLTDPGTFCHLCRNHNKHLGKFCKDDQIPVCVKCTERDHKYHNIVPIEKESNKVKSQVKKTNAEYEQMIETRVKKHEEIKTSVEQNRQQKAQEVQTSVQVFTKVISAIERNQALLIEEIEKKQEEAERRAEESGKELEQEILELERRRSELQALENSDDPLYLLQMFPQLSSPLVTRDWSSVTFHSDIHIGQVRKAFSQLVEVCQTLEKKLLGDEVDKITQYAVNVTFDPATAAGWLSLSADRKKVSISNRPRKLLLPNEPRRFDSCVSVLAKQSFTSGRHYWVVQVGDKTDWDLGVARESINTKGAITVRPDCGFWAICRRKGGSLSACAGPSVTLNLQETPQKVGIFVDYEEGSVSFFDAEAKSHIYTYSGCTFTEPLYPYFNPCLHDNGKNTAPLVICPVEVYYPDHEAVL</sequence>
<dbReference type="SMART" id="SM00336">
    <property type="entry name" value="BBOX"/>
    <property type="match status" value="1"/>
</dbReference>
<dbReference type="InterPro" id="IPR017907">
    <property type="entry name" value="Znf_RING_CS"/>
</dbReference>